<keyword evidence="4" id="KW-1185">Reference proteome</keyword>
<sequence length="494" mass="53538">MKFTTATVAAFAGLATAAKDTTNWGVLRFNGKEIIKGRIDPIVAPGKVAEHVHAVMGGSAFTKDATGESLSQSKCTNARVLEDKSAYWFPALYFQDPDTKAFEPVDIHYVNVYYFFDATNDETKPFPKGLQLVAGDATRRSDPGSGGRQIITSNSDLGEPQPVQWTCPRDGNNFDSPPSWPTNSDGSTAGVRDPNNKGSGTGFPDVTCDGFASPLRADIHMPSCYNPEAGLTNYKSNSAYPKSVSGGKVDCPEGWIHVPHMFYEVYWDTPKFKGRWTENQGTQPFVLSNGDVTGYGSHADFLASWDEDVLQNLIDNCDARHSGLHTCAGVTDNNNNDCKAENQNQVDEVISGVLSKLPGDRQLQGWAYGVNTSPANDAAEEVKPEPEVEIKPTTSSAQAQAPAQPTPTPAEVVEQIEVTEEEDDVYTPAPAPTPTPTPAAAPPAVKPPHNPKVKTVWETVTVTATETAQYGQPSPDVKAIRRHVHNHVRHRRSF</sequence>
<dbReference type="PANTHER" id="PTHR43662">
    <property type="match status" value="1"/>
</dbReference>
<proteinExistence type="predicted"/>
<feature type="region of interest" description="Disordered" evidence="1">
    <location>
        <begin position="371"/>
        <end position="451"/>
    </location>
</feature>
<dbReference type="Proteomes" id="UP000770015">
    <property type="component" value="Unassembled WGS sequence"/>
</dbReference>
<protein>
    <submittedName>
        <fullName evidence="3">WSC domain-containing protein</fullName>
    </submittedName>
</protein>
<gene>
    <name evidence="3" type="ORF">F5X68DRAFT_10661</name>
</gene>
<evidence type="ECO:0000259" key="2">
    <source>
        <dbReference type="Pfam" id="PF09362"/>
    </source>
</evidence>
<dbReference type="OrthoDB" id="74764at2759"/>
<feature type="compositionally biased region" description="Polar residues" evidence="1">
    <location>
        <begin position="173"/>
        <end position="187"/>
    </location>
</feature>
<name>A0A9P8VCZ4_9PEZI</name>
<dbReference type="InterPro" id="IPR018535">
    <property type="entry name" value="DUF1996"/>
</dbReference>
<evidence type="ECO:0000313" key="3">
    <source>
        <dbReference type="EMBL" id="KAH6687432.1"/>
    </source>
</evidence>
<dbReference type="Pfam" id="PF09362">
    <property type="entry name" value="DUF1996"/>
    <property type="match status" value="1"/>
</dbReference>
<dbReference type="EMBL" id="JAGSXJ010000011">
    <property type="protein sequence ID" value="KAH6687432.1"/>
    <property type="molecule type" value="Genomic_DNA"/>
</dbReference>
<feature type="compositionally biased region" description="Low complexity" evidence="1">
    <location>
        <begin position="391"/>
        <end position="416"/>
    </location>
</feature>
<reference evidence="3" key="1">
    <citation type="journal article" date="2021" name="Nat. Commun.">
        <title>Genetic determinants of endophytism in the Arabidopsis root mycobiome.</title>
        <authorList>
            <person name="Mesny F."/>
            <person name="Miyauchi S."/>
            <person name="Thiergart T."/>
            <person name="Pickel B."/>
            <person name="Atanasova L."/>
            <person name="Karlsson M."/>
            <person name="Huettel B."/>
            <person name="Barry K.W."/>
            <person name="Haridas S."/>
            <person name="Chen C."/>
            <person name="Bauer D."/>
            <person name="Andreopoulos W."/>
            <person name="Pangilinan J."/>
            <person name="LaButti K."/>
            <person name="Riley R."/>
            <person name="Lipzen A."/>
            <person name="Clum A."/>
            <person name="Drula E."/>
            <person name="Henrissat B."/>
            <person name="Kohler A."/>
            <person name="Grigoriev I.V."/>
            <person name="Martin F.M."/>
            <person name="Hacquard S."/>
        </authorList>
    </citation>
    <scope>NUCLEOTIDE SEQUENCE</scope>
    <source>
        <strain evidence="3">MPI-SDFR-AT-0117</strain>
    </source>
</reference>
<feature type="compositionally biased region" description="Pro residues" evidence="1">
    <location>
        <begin position="429"/>
        <end position="450"/>
    </location>
</feature>
<feature type="region of interest" description="Disordered" evidence="1">
    <location>
        <begin position="135"/>
        <end position="203"/>
    </location>
</feature>
<organism evidence="3 4">
    <name type="scientific">Plectosphaerella plurivora</name>
    <dbReference type="NCBI Taxonomy" id="936078"/>
    <lineage>
        <taxon>Eukaryota</taxon>
        <taxon>Fungi</taxon>
        <taxon>Dikarya</taxon>
        <taxon>Ascomycota</taxon>
        <taxon>Pezizomycotina</taxon>
        <taxon>Sordariomycetes</taxon>
        <taxon>Hypocreomycetidae</taxon>
        <taxon>Glomerellales</taxon>
        <taxon>Plectosphaerellaceae</taxon>
        <taxon>Plectosphaerella</taxon>
    </lineage>
</organism>
<feature type="domain" description="DUF1996" evidence="2">
    <location>
        <begin position="40"/>
        <end position="305"/>
    </location>
</feature>
<accession>A0A9P8VCZ4</accession>
<comment type="caution">
    <text evidence="3">The sequence shown here is derived from an EMBL/GenBank/DDBJ whole genome shotgun (WGS) entry which is preliminary data.</text>
</comment>
<dbReference type="PANTHER" id="PTHR43662:SF11">
    <property type="entry name" value="WSC DOMAIN-CONTAINING PROTEIN"/>
    <property type="match status" value="1"/>
</dbReference>
<feature type="compositionally biased region" description="Basic and acidic residues" evidence="1">
    <location>
        <begin position="380"/>
        <end position="390"/>
    </location>
</feature>
<evidence type="ECO:0000256" key="1">
    <source>
        <dbReference type="SAM" id="MobiDB-lite"/>
    </source>
</evidence>
<dbReference type="AlphaFoldDB" id="A0A9P8VCZ4"/>
<evidence type="ECO:0000313" key="4">
    <source>
        <dbReference type="Proteomes" id="UP000770015"/>
    </source>
</evidence>